<dbReference type="Proteomes" id="UP001382935">
    <property type="component" value="Chromosome"/>
</dbReference>
<gene>
    <name evidence="6" type="ORF">V6R86_10680</name>
</gene>
<dbReference type="RefSeq" id="WP_338504427.1">
    <property type="nucleotide sequence ID" value="NZ_CP145607.1"/>
</dbReference>
<feature type="region of interest" description="Disordered" evidence="4">
    <location>
        <begin position="14"/>
        <end position="42"/>
    </location>
</feature>
<dbReference type="InterPro" id="IPR023346">
    <property type="entry name" value="Lysozyme-like_dom_sf"/>
</dbReference>
<keyword evidence="7" id="KW-1185">Reference proteome</keyword>
<dbReference type="Gene3D" id="1.10.530.10">
    <property type="match status" value="1"/>
</dbReference>
<dbReference type="Pfam" id="PF01464">
    <property type="entry name" value="SLT"/>
    <property type="match status" value="1"/>
</dbReference>
<dbReference type="EMBL" id="CP145607">
    <property type="protein sequence ID" value="WWM71124.1"/>
    <property type="molecule type" value="Genomic_DNA"/>
</dbReference>
<evidence type="ECO:0000313" key="7">
    <source>
        <dbReference type="Proteomes" id="UP001382935"/>
    </source>
</evidence>
<evidence type="ECO:0000256" key="2">
    <source>
        <dbReference type="ARBA" id="ARBA00009387"/>
    </source>
</evidence>
<evidence type="ECO:0000256" key="4">
    <source>
        <dbReference type="SAM" id="MobiDB-lite"/>
    </source>
</evidence>
<proteinExistence type="inferred from homology"/>
<keyword evidence="3" id="KW-0732">Signal</keyword>
<accession>A0ABZ2G4W3</accession>
<dbReference type="Gene3D" id="1.25.20.10">
    <property type="entry name" value="Bacterial muramidases"/>
    <property type="match status" value="1"/>
</dbReference>
<dbReference type="InterPro" id="IPR008258">
    <property type="entry name" value="Transglycosylase_SLT_dom_1"/>
</dbReference>
<evidence type="ECO:0000259" key="5">
    <source>
        <dbReference type="Pfam" id="PF01464"/>
    </source>
</evidence>
<sequence>MSAFASVLFVSSVQPTTPPDDPLAPIEEPHEAQPTPPTPATPAAPVVPVLVVPKDWPGVFAAILSSQWAAAAAGIDALPASPLKPLARAQLYTAKGSPPVTAQQVLDLLAEAPELPQAEQLQRLAIARGALATPPLPRRAALVPIGSAPRRGRASPVTGEPAVDRLRKAMEPLVKVDDAAGAEALLTASLPSISAEARAELGQRVAWIYYVRGQDAEARRMADLARSAYTPPPPPPAPVVVLPPPSDPLAPGQMTASAPAPLPPLPPPSISVTRAPTGPWAQQAEWVSGLASWRMNDCNTASRAFREVGERSREASLAAAGYYWAARAEMACRRPAAVQPLLRLAARDGENFYGLLARRTLGQETRLSPLDLGPAANIARLPNVARANELVRIGERDLAGELLRHQARIGTPAEQSALVATAARLELAATQHFLGHFGQPGARVAAAARYPAPRWAPREGWRIDPALALAHSLQESSFRAEAVSQAGAVGLMQVLPSTRDLIVRARGLQPGDLRDPAVNMGFGQAWIEWMRSHPATGGHLPKVIASYNAGPLPVGRWQVNDRGDPLLWIESMPFWETRFYVPAVMRNLWVYEGFSGQPTTTLSELAQHRWPTFPVRR</sequence>
<evidence type="ECO:0000256" key="1">
    <source>
        <dbReference type="ARBA" id="ARBA00007734"/>
    </source>
</evidence>
<dbReference type="CDD" id="cd13401">
    <property type="entry name" value="Slt70-like"/>
    <property type="match status" value="1"/>
</dbReference>
<dbReference type="InterPro" id="IPR008939">
    <property type="entry name" value="Lytic_TGlycosylase_superhlx_U"/>
</dbReference>
<feature type="domain" description="Transglycosylase SLT" evidence="5">
    <location>
        <begin position="460"/>
        <end position="561"/>
    </location>
</feature>
<comment type="similarity">
    <text evidence="2">Belongs to the virb1 family.</text>
</comment>
<dbReference type="PANTHER" id="PTHR37423">
    <property type="entry name" value="SOLUBLE LYTIC MUREIN TRANSGLYCOSYLASE-RELATED"/>
    <property type="match status" value="1"/>
</dbReference>
<organism evidence="6 7">
    <name type="scientific">Sphingomonas kaistensis</name>
    <dbReference type="NCBI Taxonomy" id="298708"/>
    <lineage>
        <taxon>Bacteria</taxon>
        <taxon>Pseudomonadati</taxon>
        <taxon>Pseudomonadota</taxon>
        <taxon>Alphaproteobacteria</taxon>
        <taxon>Sphingomonadales</taxon>
        <taxon>Sphingomonadaceae</taxon>
        <taxon>Sphingomonas</taxon>
    </lineage>
</organism>
<comment type="similarity">
    <text evidence="1">Belongs to the transglycosylase Slt family.</text>
</comment>
<protein>
    <submittedName>
        <fullName evidence="6">Transglycosylase SLT domain-containing protein</fullName>
    </submittedName>
</protein>
<evidence type="ECO:0000313" key="6">
    <source>
        <dbReference type="EMBL" id="WWM71124.1"/>
    </source>
</evidence>
<dbReference type="SUPFAM" id="SSF53955">
    <property type="entry name" value="Lysozyme-like"/>
    <property type="match status" value="1"/>
</dbReference>
<reference evidence="6 7" key="1">
    <citation type="submission" date="2024-02" db="EMBL/GenBank/DDBJ databases">
        <title>Full genome sequence of Sphingomonas kaistensis.</title>
        <authorList>
            <person name="Poletto B.L."/>
            <person name="Silva G."/>
            <person name="Galante D."/>
            <person name="Campos K.R."/>
            <person name="Santos M.B.N."/>
            <person name="Sacchi C.T."/>
        </authorList>
    </citation>
    <scope>NUCLEOTIDE SEQUENCE [LARGE SCALE GENOMIC DNA]</scope>
    <source>
        <strain evidence="6 7">MA4R</strain>
    </source>
</reference>
<name>A0ABZ2G4W3_9SPHN</name>
<dbReference type="PANTHER" id="PTHR37423:SF2">
    <property type="entry name" value="MEMBRANE-BOUND LYTIC MUREIN TRANSGLYCOSYLASE C"/>
    <property type="match status" value="1"/>
</dbReference>
<dbReference type="SUPFAM" id="SSF48435">
    <property type="entry name" value="Bacterial muramidases"/>
    <property type="match status" value="1"/>
</dbReference>
<evidence type="ECO:0000256" key="3">
    <source>
        <dbReference type="ARBA" id="ARBA00022729"/>
    </source>
</evidence>
<feature type="region of interest" description="Disordered" evidence="4">
    <location>
        <begin position="243"/>
        <end position="264"/>
    </location>
</feature>